<keyword evidence="2" id="KW-0238">DNA-binding</keyword>
<dbReference type="PANTHER" id="PTHR43537:SF41">
    <property type="entry name" value="TRANSCRIPTIONAL REGULATORY PROTEIN"/>
    <property type="match status" value="1"/>
</dbReference>
<evidence type="ECO:0000313" key="6">
    <source>
        <dbReference type="Proteomes" id="UP001284601"/>
    </source>
</evidence>
<evidence type="ECO:0000256" key="3">
    <source>
        <dbReference type="ARBA" id="ARBA00023163"/>
    </source>
</evidence>
<dbReference type="CDD" id="cd07377">
    <property type="entry name" value="WHTH_GntR"/>
    <property type="match status" value="1"/>
</dbReference>
<dbReference type="InterPro" id="IPR011711">
    <property type="entry name" value="GntR_C"/>
</dbReference>
<evidence type="ECO:0000313" key="5">
    <source>
        <dbReference type="EMBL" id="MDW5598223.1"/>
    </source>
</evidence>
<dbReference type="InterPro" id="IPR008920">
    <property type="entry name" value="TF_FadR/GntR_C"/>
</dbReference>
<reference evidence="6" key="1">
    <citation type="submission" date="2023-07" db="EMBL/GenBank/DDBJ databases">
        <title>Conexibacter stalactiti sp. nov., isolated from stalactites in a lava cave and emended description of the genus Conexibacter.</title>
        <authorList>
            <person name="Lee S.D."/>
        </authorList>
    </citation>
    <scope>NUCLEOTIDE SEQUENCE [LARGE SCALE GENOMIC DNA]</scope>
    <source>
        <strain evidence="6">KCTC 39840</strain>
    </source>
</reference>
<evidence type="ECO:0000256" key="1">
    <source>
        <dbReference type="ARBA" id="ARBA00023015"/>
    </source>
</evidence>
<dbReference type="Pfam" id="PF00392">
    <property type="entry name" value="GntR"/>
    <property type="match status" value="1"/>
</dbReference>
<dbReference type="PRINTS" id="PR00035">
    <property type="entry name" value="HTHGNTR"/>
</dbReference>
<feature type="domain" description="HTH gntR-type" evidence="4">
    <location>
        <begin position="16"/>
        <end position="83"/>
    </location>
</feature>
<gene>
    <name evidence="5" type="ORF">R7226_27950</name>
</gene>
<dbReference type="Proteomes" id="UP001284601">
    <property type="component" value="Unassembled WGS sequence"/>
</dbReference>
<keyword evidence="3" id="KW-0804">Transcription</keyword>
<keyword evidence="1" id="KW-0805">Transcription regulation</keyword>
<sequence>MEAPPSVPAPAPRSRRTSSNHVADALRAAIDSGHLPDGAELNQVELAAHFGVSRVPVREAIRLLQAEGLVEAAAHRRAVVRGLDLAGLAESYEVRALLEGHLTELAVPHVDRSRLTRLGRLNRAMRSEGDELRWLALDAEFHRTLYEPAGRPGALEIVAQLRRRAERYVLMRSRPFAVEGTRHLTREHAQIVRMARAGEAANARAAVERHLLRLCDAILKLPHEPPESSMARRPR</sequence>
<dbReference type="RefSeq" id="WP_318600723.1">
    <property type="nucleotide sequence ID" value="NZ_JAWSTH010000127.1"/>
</dbReference>
<dbReference type="InterPro" id="IPR036390">
    <property type="entry name" value="WH_DNA-bd_sf"/>
</dbReference>
<comment type="caution">
    <text evidence="5">The sequence shown here is derived from an EMBL/GenBank/DDBJ whole genome shotgun (WGS) entry which is preliminary data.</text>
</comment>
<evidence type="ECO:0000259" key="4">
    <source>
        <dbReference type="PROSITE" id="PS50949"/>
    </source>
</evidence>
<name>A0ABU4HY42_9ACTN</name>
<dbReference type="InterPro" id="IPR000524">
    <property type="entry name" value="Tscrpt_reg_HTH_GntR"/>
</dbReference>
<accession>A0ABU4HY42</accession>
<dbReference type="SUPFAM" id="SSF46785">
    <property type="entry name" value="Winged helix' DNA-binding domain"/>
    <property type="match status" value="1"/>
</dbReference>
<dbReference type="SMART" id="SM00895">
    <property type="entry name" value="FCD"/>
    <property type="match status" value="1"/>
</dbReference>
<dbReference type="SUPFAM" id="SSF48008">
    <property type="entry name" value="GntR ligand-binding domain-like"/>
    <property type="match status" value="1"/>
</dbReference>
<proteinExistence type="predicted"/>
<dbReference type="Gene3D" id="1.20.120.530">
    <property type="entry name" value="GntR ligand-binding domain-like"/>
    <property type="match status" value="1"/>
</dbReference>
<dbReference type="Pfam" id="PF07729">
    <property type="entry name" value="FCD"/>
    <property type="match status" value="1"/>
</dbReference>
<reference evidence="5 6" key="2">
    <citation type="submission" date="2023-10" db="EMBL/GenBank/DDBJ databases">
        <authorList>
            <person name="Han X.F."/>
        </authorList>
    </citation>
    <scope>NUCLEOTIDE SEQUENCE [LARGE SCALE GENOMIC DNA]</scope>
    <source>
        <strain evidence="5 6">KCTC 39840</strain>
    </source>
</reference>
<dbReference type="Gene3D" id="1.10.10.10">
    <property type="entry name" value="Winged helix-like DNA-binding domain superfamily/Winged helix DNA-binding domain"/>
    <property type="match status" value="1"/>
</dbReference>
<organism evidence="5 6">
    <name type="scientific">Conexibacter stalactiti</name>
    <dbReference type="NCBI Taxonomy" id="1940611"/>
    <lineage>
        <taxon>Bacteria</taxon>
        <taxon>Bacillati</taxon>
        <taxon>Actinomycetota</taxon>
        <taxon>Thermoleophilia</taxon>
        <taxon>Solirubrobacterales</taxon>
        <taxon>Conexibacteraceae</taxon>
        <taxon>Conexibacter</taxon>
    </lineage>
</organism>
<dbReference type="PROSITE" id="PS50949">
    <property type="entry name" value="HTH_GNTR"/>
    <property type="match status" value="1"/>
</dbReference>
<evidence type="ECO:0000256" key="2">
    <source>
        <dbReference type="ARBA" id="ARBA00023125"/>
    </source>
</evidence>
<dbReference type="EMBL" id="JAWSTH010000127">
    <property type="protein sequence ID" value="MDW5598223.1"/>
    <property type="molecule type" value="Genomic_DNA"/>
</dbReference>
<dbReference type="SMART" id="SM00345">
    <property type="entry name" value="HTH_GNTR"/>
    <property type="match status" value="1"/>
</dbReference>
<protein>
    <submittedName>
        <fullName evidence="5">GntR family transcriptional regulator</fullName>
    </submittedName>
</protein>
<dbReference type="InterPro" id="IPR036388">
    <property type="entry name" value="WH-like_DNA-bd_sf"/>
</dbReference>
<dbReference type="PANTHER" id="PTHR43537">
    <property type="entry name" value="TRANSCRIPTIONAL REGULATOR, GNTR FAMILY"/>
    <property type="match status" value="1"/>
</dbReference>
<keyword evidence="6" id="KW-1185">Reference proteome</keyword>